<dbReference type="SUPFAM" id="SSF46689">
    <property type="entry name" value="Homeodomain-like"/>
    <property type="match status" value="1"/>
</dbReference>
<reference evidence="4 5" key="1">
    <citation type="submission" date="2022-12" db="EMBL/GenBank/DDBJ databases">
        <title>Genome sequence of Pasteurellaceae Bisgaard Taxon 45.</title>
        <authorList>
            <person name="Foggin C."/>
            <person name="Rosen L.E."/>
            <person name="Henton M."/>
            <person name="Buys A."/>
            <person name="Floyd T."/>
            <person name="Turner A.D."/>
            <person name="Tarbin J."/>
            <person name="Lloyd A.S."/>
            <person name="Chaitezvi C."/>
            <person name="Ellis R.J."/>
            <person name="Roberts H.C."/>
            <person name="Dastjerdi A."/>
            <person name="Nunez A."/>
            <person name="Van Vliet A.H."/>
            <person name="Steinbach F."/>
        </authorList>
    </citation>
    <scope>NUCLEOTIDE SEQUENCE [LARGE SCALE GENOMIC DNA]</scope>
    <source>
        <strain evidence="4 5">VF20HR</strain>
    </source>
</reference>
<dbReference type="InterPro" id="IPR050624">
    <property type="entry name" value="HTH-type_Tx_Regulator"/>
</dbReference>
<protein>
    <submittedName>
        <fullName evidence="4">TetR/AcrR family transcriptional regulator</fullName>
    </submittedName>
</protein>
<evidence type="ECO:0000313" key="5">
    <source>
        <dbReference type="Proteomes" id="UP001224083"/>
    </source>
</evidence>
<dbReference type="InterPro" id="IPR001647">
    <property type="entry name" value="HTH_TetR"/>
</dbReference>
<accession>A0ABT9KBL4</accession>
<evidence type="ECO:0000259" key="3">
    <source>
        <dbReference type="PROSITE" id="PS50977"/>
    </source>
</evidence>
<evidence type="ECO:0000256" key="1">
    <source>
        <dbReference type="ARBA" id="ARBA00023125"/>
    </source>
</evidence>
<evidence type="ECO:0000256" key="2">
    <source>
        <dbReference type="PROSITE-ProRule" id="PRU00335"/>
    </source>
</evidence>
<gene>
    <name evidence="4" type="ORF">O7M46_00660</name>
</gene>
<organism evidence="4 5">
    <name type="scientific">Bisgaard Taxon 45</name>
    <dbReference type="NCBI Taxonomy" id="304289"/>
    <lineage>
        <taxon>Bacteria</taxon>
        <taxon>Pseudomonadati</taxon>
        <taxon>Pseudomonadota</taxon>
        <taxon>Gammaproteobacteria</taxon>
        <taxon>Pasteurellales</taxon>
        <taxon>Pasteurellaceae</taxon>
    </lineage>
</organism>
<dbReference type="Proteomes" id="UP001224083">
    <property type="component" value="Unassembled WGS sequence"/>
</dbReference>
<dbReference type="PRINTS" id="PR00455">
    <property type="entry name" value="HTHTETR"/>
</dbReference>
<dbReference type="Pfam" id="PF00440">
    <property type="entry name" value="TetR_N"/>
    <property type="match status" value="1"/>
</dbReference>
<keyword evidence="1 2" id="KW-0238">DNA-binding</keyword>
<dbReference type="PANTHER" id="PTHR43479:SF11">
    <property type="entry name" value="ACREF_ENVCD OPERON REPRESSOR-RELATED"/>
    <property type="match status" value="1"/>
</dbReference>
<feature type="domain" description="HTH tetR-type" evidence="3">
    <location>
        <begin position="17"/>
        <end position="77"/>
    </location>
</feature>
<dbReference type="PANTHER" id="PTHR43479">
    <property type="entry name" value="ACREF/ENVCD OPERON REPRESSOR-RELATED"/>
    <property type="match status" value="1"/>
</dbReference>
<feature type="DNA-binding region" description="H-T-H motif" evidence="2">
    <location>
        <begin position="40"/>
        <end position="59"/>
    </location>
</feature>
<dbReference type="EMBL" id="JAQAHH010000001">
    <property type="protein sequence ID" value="MDP9499471.1"/>
    <property type="molecule type" value="Genomic_DNA"/>
</dbReference>
<dbReference type="InterPro" id="IPR009057">
    <property type="entry name" value="Homeodomain-like_sf"/>
</dbReference>
<dbReference type="Gene3D" id="1.10.357.10">
    <property type="entry name" value="Tetracycline Repressor, domain 2"/>
    <property type="match status" value="1"/>
</dbReference>
<sequence length="204" mass="23940">MYYFYYVGWAIAQVLKEEVRNKILHAAETVFFEHDYRSAKLTTIAENANIPVALIYTYFKNKSALFDEVVKGMLNHLIQIMEEEEKLPTASPYERFKQTSAQYIPAIFKERKKLIILIDKSAGTKHEKAKEIWVARLSLHIQEGLKRYSKVDYDPMLSHILANNYIEGMMEIARHYQNEQWANEMVSILNKCYFFGVESLSHSK</sequence>
<evidence type="ECO:0000313" key="4">
    <source>
        <dbReference type="EMBL" id="MDP9499471.1"/>
    </source>
</evidence>
<comment type="caution">
    <text evidence="4">The sequence shown here is derived from an EMBL/GenBank/DDBJ whole genome shotgun (WGS) entry which is preliminary data.</text>
</comment>
<proteinExistence type="predicted"/>
<name>A0ABT9KBL4_9PAST</name>
<dbReference type="PROSITE" id="PS50977">
    <property type="entry name" value="HTH_TETR_2"/>
    <property type="match status" value="1"/>
</dbReference>
<keyword evidence="5" id="KW-1185">Reference proteome</keyword>